<dbReference type="GO" id="GO:0061060">
    <property type="term" value="P:negative regulation of peptidoglycan recognition protein signaling pathway"/>
    <property type="evidence" value="ECO:0007669"/>
    <property type="project" value="EnsemblMetazoa"/>
</dbReference>
<dbReference type="GO" id="GO:0042742">
    <property type="term" value="P:defense response to bacterium"/>
    <property type="evidence" value="ECO:0007669"/>
    <property type="project" value="EnsemblMetazoa"/>
</dbReference>
<dbReference type="AlphaFoldDB" id="B4KIK6"/>
<proteinExistence type="predicted"/>
<dbReference type="GO" id="GO:0003682">
    <property type="term" value="F:chromatin binding"/>
    <property type="evidence" value="ECO:0007669"/>
    <property type="project" value="EnsemblMetazoa"/>
</dbReference>
<dbReference type="GO" id="GO:0005634">
    <property type="term" value="C:nucleus"/>
    <property type="evidence" value="ECO:0007669"/>
    <property type="project" value="EnsemblMetazoa"/>
</dbReference>
<dbReference type="Gene3D" id="1.25.40.20">
    <property type="entry name" value="Ankyrin repeat-containing domain"/>
    <property type="match status" value="1"/>
</dbReference>
<accession>B4KIK6</accession>
<dbReference type="GO" id="GO:0051059">
    <property type="term" value="F:NF-kappaB binding"/>
    <property type="evidence" value="ECO:0007669"/>
    <property type="project" value="EnsemblMetazoa"/>
</dbReference>
<dbReference type="GO" id="GO:0071356">
    <property type="term" value="P:cellular response to tumor necrosis factor"/>
    <property type="evidence" value="ECO:0007669"/>
    <property type="project" value="TreeGrafter"/>
</dbReference>
<evidence type="ECO:0000313" key="4">
    <source>
        <dbReference type="EMBL" id="EDW11349.1"/>
    </source>
</evidence>
<evidence type="ECO:0000313" key="5">
    <source>
        <dbReference type="Proteomes" id="UP000009192"/>
    </source>
</evidence>
<keyword evidence="5" id="KW-1185">Reference proteome</keyword>
<dbReference type="InterPro" id="IPR036770">
    <property type="entry name" value="Ankyrin_rpt-contain_sf"/>
</dbReference>
<dbReference type="SMR" id="B4KIK6"/>
<feature type="compositionally biased region" description="Basic residues" evidence="3">
    <location>
        <begin position="173"/>
        <end position="182"/>
    </location>
</feature>
<dbReference type="GO" id="GO:0061059">
    <property type="term" value="P:positive regulation of peptidoglycan recognition protein signaling pathway"/>
    <property type="evidence" value="ECO:0007669"/>
    <property type="project" value="EnsemblMetazoa"/>
</dbReference>
<dbReference type="HOGENOM" id="CLU_481687_0_0_1"/>
<dbReference type="PANTHER" id="PTHR46680:SF3">
    <property type="entry name" value="NF-KAPPA-B INHIBITOR CACTUS"/>
    <property type="match status" value="1"/>
</dbReference>
<dbReference type="GO" id="GO:0001217">
    <property type="term" value="F:DNA-binding transcription repressor activity"/>
    <property type="evidence" value="ECO:0007669"/>
    <property type="project" value="EnsemblMetazoa"/>
</dbReference>
<dbReference type="GO" id="GO:0050832">
    <property type="term" value="P:defense response to fungus"/>
    <property type="evidence" value="ECO:0007669"/>
    <property type="project" value="EnsemblMetazoa"/>
</dbReference>
<dbReference type="Pfam" id="PF12796">
    <property type="entry name" value="Ank_2"/>
    <property type="match status" value="1"/>
</dbReference>
<evidence type="ECO:0000256" key="3">
    <source>
        <dbReference type="SAM" id="MobiDB-lite"/>
    </source>
</evidence>
<name>B4KIK6_DROMO</name>
<dbReference type="OrthoDB" id="10254947at2759"/>
<protein>
    <submittedName>
        <fullName evidence="4">Uncharacterized protein</fullName>
    </submittedName>
</protein>
<evidence type="ECO:0000256" key="2">
    <source>
        <dbReference type="ARBA" id="ARBA00023043"/>
    </source>
</evidence>
<feature type="region of interest" description="Disordered" evidence="3">
    <location>
        <begin position="121"/>
        <end position="235"/>
    </location>
</feature>
<sequence length="566" mass="64425">MKKVLLTKSQHKFLTTDVIKKPQNLVTTAATTMNLANVRVMHMQSDVITDTYMQRKSFQSIYEEIFKLLMRLPDKALQQRVIDAINGRSDKSSILNPNQCKQCSINEKQKAISLKVNASTQTETLETKETNSSKANLNECVKQKEPVNQKEPVKPAKNEPDSPKTQLTAPAKVPRKRGRKRNTCVPQVVKRSAAQMALQEREEKQLTPLPVPKKKKLETIAPSRSESPAKRDMQRRDSFFSNLSDDLNNVNIMDLANGWDNYINNDIQNTIYTTMENEYRKADILSVEGLLPIHDAILVDDLQGVQRQAYVWSKLKGDVDFNELVSADGEDCLQLALTNDCDAEIVKVILTAGVLPNHIYEDSNTALHLAIINNVQLESLRQLMLRIDLNLLLKTNDDGYTALHIAVRHNRYKMAEIICDTIDQRELGEPVYKRTSTEKEDTSIDNNSKGMDAKDEKQFAKFYEHACDRLDNNTDRLLRRALKHEILNASEARAGNVSLFYAIEGELEHLCYFLLAHLTNPDEENLSGHSPKSYHYEFARVLRINLKISRVMDKVVGILNGKSRHI</sequence>
<dbReference type="GO" id="GO:0005829">
    <property type="term" value="C:cytosol"/>
    <property type="evidence" value="ECO:0007669"/>
    <property type="project" value="TreeGrafter"/>
</dbReference>
<evidence type="ECO:0000256" key="1">
    <source>
        <dbReference type="ARBA" id="ARBA00022737"/>
    </source>
</evidence>
<dbReference type="KEGG" id="dmo:Dmoj_GI17094"/>
<keyword evidence="2" id="KW-0040">ANK repeat</keyword>
<dbReference type="SUPFAM" id="SSF48403">
    <property type="entry name" value="Ankyrin repeat"/>
    <property type="match status" value="1"/>
</dbReference>
<organism evidence="4 5">
    <name type="scientific">Drosophila mojavensis</name>
    <name type="common">Fruit fly</name>
    <dbReference type="NCBI Taxonomy" id="7230"/>
    <lineage>
        <taxon>Eukaryota</taxon>
        <taxon>Metazoa</taxon>
        <taxon>Ecdysozoa</taxon>
        <taxon>Arthropoda</taxon>
        <taxon>Hexapoda</taxon>
        <taxon>Insecta</taxon>
        <taxon>Pterygota</taxon>
        <taxon>Neoptera</taxon>
        <taxon>Endopterygota</taxon>
        <taxon>Diptera</taxon>
        <taxon>Brachycera</taxon>
        <taxon>Muscomorpha</taxon>
        <taxon>Ephydroidea</taxon>
        <taxon>Drosophilidae</taxon>
        <taxon>Drosophila</taxon>
    </lineage>
</organism>
<gene>
    <name evidence="4" type="primary">Dmoj\GI17094</name>
    <name evidence="4" type="ORF">Dmoj_GI17094</name>
</gene>
<keyword evidence="1" id="KW-0677">Repeat</keyword>
<reference evidence="4 5" key="1">
    <citation type="journal article" date="2007" name="Nature">
        <title>Evolution of genes and genomes on the Drosophila phylogeny.</title>
        <authorList>
            <consortium name="Drosophila 12 Genomes Consortium"/>
            <person name="Clark A.G."/>
            <person name="Eisen M.B."/>
            <person name="Smith D.R."/>
            <person name="Bergman C.M."/>
            <person name="Oliver B."/>
            <person name="Markow T.A."/>
            <person name="Kaufman T.C."/>
            <person name="Kellis M."/>
            <person name="Gelbart W."/>
            <person name="Iyer V.N."/>
            <person name="Pollard D.A."/>
            <person name="Sackton T.B."/>
            <person name="Larracuente A.M."/>
            <person name="Singh N.D."/>
            <person name="Abad J.P."/>
            <person name="Abt D.N."/>
            <person name="Adryan B."/>
            <person name="Aguade M."/>
            <person name="Akashi H."/>
            <person name="Anderson W.W."/>
            <person name="Aquadro C.F."/>
            <person name="Ardell D.H."/>
            <person name="Arguello R."/>
            <person name="Artieri C.G."/>
            <person name="Barbash D.A."/>
            <person name="Barker D."/>
            <person name="Barsanti P."/>
            <person name="Batterham P."/>
            <person name="Batzoglou S."/>
            <person name="Begun D."/>
            <person name="Bhutkar A."/>
            <person name="Blanco E."/>
            <person name="Bosak S.A."/>
            <person name="Bradley R.K."/>
            <person name="Brand A.D."/>
            <person name="Brent M.R."/>
            <person name="Brooks A.N."/>
            <person name="Brown R.H."/>
            <person name="Butlin R.K."/>
            <person name="Caggese C."/>
            <person name="Calvi B.R."/>
            <person name="Bernardo de Carvalho A."/>
            <person name="Caspi A."/>
            <person name="Castrezana S."/>
            <person name="Celniker S.E."/>
            <person name="Chang J.L."/>
            <person name="Chapple C."/>
            <person name="Chatterji S."/>
            <person name="Chinwalla A."/>
            <person name="Civetta A."/>
            <person name="Clifton S.W."/>
            <person name="Comeron J.M."/>
            <person name="Costello J.C."/>
            <person name="Coyne J.A."/>
            <person name="Daub J."/>
            <person name="David R.G."/>
            <person name="Delcher A.L."/>
            <person name="Delehaunty K."/>
            <person name="Do C.B."/>
            <person name="Ebling H."/>
            <person name="Edwards K."/>
            <person name="Eickbush T."/>
            <person name="Evans J.D."/>
            <person name="Filipski A."/>
            <person name="Findeiss S."/>
            <person name="Freyhult E."/>
            <person name="Fulton L."/>
            <person name="Fulton R."/>
            <person name="Garcia A.C."/>
            <person name="Gardiner A."/>
            <person name="Garfield D.A."/>
            <person name="Garvin B.E."/>
            <person name="Gibson G."/>
            <person name="Gilbert D."/>
            <person name="Gnerre S."/>
            <person name="Godfrey J."/>
            <person name="Good R."/>
            <person name="Gotea V."/>
            <person name="Gravely B."/>
            <person name="Greenberg A.J."/>
            <person name="Griffiths-Jones S."/>
            <person name="Gross S."/>
            <person name="Guigo R."/>
            <person name="Gustafson E.A."/>
            <person name="Haerty W."/>
            <person name="Hahn M.W."/>
            <person name="Halligan D.L."/>
            <person name="Halpern A.L."/>
            <person name="Halter G.M."/>
            <person name="Han M.V."/>
            <person name="Heger A."/>
            <person name="Hillier L."/>
            <person name="Hinrichs A.S."/>
            <person name="Holmes I."/>
            <person name="Hoskins R.A."/>
            <person name="Hubisz M.J."/>
            <person name="Hultmark D."/>
            <person name="Huntley M.A."/>
            <person name="Jaffe D.B."/>
            <person name="Jagadeeshan S."/>
            <person name="Jeck W.R."/>
            <person name="Johnson J."/>
            <person name="Jones C.D."/>
            <person name="Jordan W.C."/>
            <person name="Karpen G.H."/>
            <person name="Kataoka E."/>
            <person name="Keightley P.D."/>
            <person name="Kheradpour P."/>
            <person name="Kirkness E.F."/>
            <person name="Koerich L.B."/>
            <person name="Kristiansen K."/>
            <person name="Kudrna D."/>
            <person name="Kulathinal R.J."/>
            <person name="Kumar S."/>
            <person name="Kwok R."/>
            <person name="Lander E."/>
            <person name="Langley C.H."/>
            <person name="Lapoint R."/>
            <person name="Lazzaro B.P."/>
            <person name="Lee S.J."/>
            <person name="Levesque L."/>
            <person name="Li R."/>
            <person name="Lin C.F."/>
            <person name="Lin M.F."/>
            <person name="Lindblad-Toh K."/>
            <person name="Llopart A."/>
            <person name="Long M."/>
            <person name="Low L."/>
            <person name="Lozovsky E."/>
            <person name="Lu J."/>
            <person name="Luo M."/>
            <person name="Machado C.A."/>
            <person name="Makalowski W."/>
            <person name="Marzo M."/>
            <person name="Matsuda M."/>
            <person name="Matzkin L."/>
            <person name="McAllister B."/>
            <person name="McBride C.S."/>
            <person name="McKernan B."/>
            <person name="McKernan K."/>
            <person name="Mendez-Lago M."/>
            <person name="Minx P."/>
            <person name="Mollenhauer M.U."/>
            <person name="Montooth K."/>
            <person name="Mount S.M."/>
            <person name="Mu X."/>
            <person name="Myers E."/>
            <person name="Negre B."/>
            <person name="Newfeld S."/>
            <person name="Nielsen R."/>
            <person name="Noor M.A."/>
            <person name="O'Grady P."/>
            <person name="Pachter L."/>
            <person name="Papaceit M."/>
            <person name="Parisi M.J."/>
            <person name="Parisi M."/>
            <person name="Parts L."/>
            <person name="Pedersen J.S."/>
            <person name="Pesole G."/>
            <person name="Phillippy A.M."/>
            <person name="Ponting C.P."/>
            <person name="Pop M."/>
            <person name="Porcelli D."/>
            <person name="Powell J.R."/>
            <person name="Prohaska S."/>
            <person name="Pruitt K."/>
            <person name="Puig M."/>
            <person name="Quesneville H."/>
            <person name="Ram K.R."/>
            <person name="Rand D."/>
            <person name="Rasmussen M.D."/>
            <person name="Reed L.K."/>
            <person name="Reenan R."/>
            <person name="Reily A."/>
            <person name="Remington K.A."/>
            <person name="Rieger T.T."/>
            <person name="Ritchie M.G."/>
            <person name="Robin C."/>
            <person name="Rogers Y.H."/>
            <person name="Rohde C."/>
            <person name="Rozas J."/>
            <person name="Rubenfield M.J."/>
            <person name="Ruiz A."/>
            <person name="Russo S."/>
            <person name="Salzberg S.L."/>
            <person name="Sanchez-Gracia A."/>
            <person name="Saranga D.J."/>
            <person name="Sato H."/>
            <person name="Schaeffer S.W."/>
            <person name="Schatz M.C."/>
            <person name="Schlenke T."/>
            <person name="Schwartz R."/>
            <person name="Segarra C."/>
            <person name="Singh R.S."/>
            <person name="Sirot L."/>
            <person name="Sirota M."/>
            <person name="Sisneros N.B."/>
            <person name="Smith C.D."/>
            <person name="Smith T.F."/>
            <person name="Spieth J."/>
            <person name="Stage D.E."/>
            <person name="Stark A."/>
            <person name="Stephan W."/>
            <person name="Strausberg R.L."/>
            <person name="Strempel S."/>
            <person name="Sturgill D."/>
            <person name="Sutton G."/>
            <person name="Sutton G.G."/>
            <person name="Tao W."/>
            <person name="Teichmann S."/>
            <person name="Tobari Y.N."/>
            <person name="Tomimura Y."/>
            <person name="Tsolas J.M."/>
            <person name="Valente V.L."/>
            <person name="Venter E."/>
            <person name="Venter J.C."/>
            <person name="Vicario S."/>
            <person name="Vieira F.G."/>
            <person name="Vilella A.J."/>
            <person name="Villasante A."/>
            <person name="Walenz B."/>
            <person name="Wang J."/>
            <person name="Wasserman M."/>
            <person name="Watts T."/>
            <person name="Wilson D."/>
            <person name="Wilson R.K."/>
            <person name="Wing R.A."/>
            <person name="Wolfner M.F."/>
            <person name="Wong A."/>
            <person name="Wong G.K."/>
            <person name="Wu C.I."/>
            <person name="Wu G."/>
            <person name="Yamamoto D."/>
            <person name="Yang H.P."/>
            <person name="Yang S.P."/>
            <person name="Yorke J.A."/>
            <person name="Yoshida K."/>
            <person name="Zdobnov E."/>
            <person name="Zhang P."/>
            <person name="Zhang Y."/>
            <person name="Zimin A.V."/>
            <person name="Baldwin J."/>
            <person name="Abdouelleil A."/>
            <person name="Abdulkadir J."/>
            <person name="Abebe A."/>
            <person name="Abera B."/>
            <person name="Abreu J."/>
            <person name="Acer S.C."/>
            <person name="Aftuck L."/>
            <person name="Alexander A."/>
            <person name="An P."/>
            <person name="Anderson E."/>
            <person name="Anderson S."/>
            <person name="Arachi H."/>
            <person name="Azer M."/>
            <person name="Bachantsang P."/>
            <person name="Barry A."/>
            <person name="Bayul T."/>
            <person name="Berlin A."/>
            <person name="Bessette D."/>
            <person name="Bloom T."/>
            <person name="Blye J."/>
            <person name="Boguslavskiy L."/>
            <person name="Bonnet C."/>
            <person name="Boukhgalter B."/>
            <person name="Bourzgui I."/>
            <person name="Brown A."/>
            <person name="Cahill P."/>
            <person name="Channer S."/>
            <person name="Cheshatsang Y."/>
            <person name="Chuda L."/>
            <person name="Citroen M."/>
            <person name="Collymore A."/>
            <person name="Cooke P."/>
            <person name="Costello M."/>
            <person name="D'Aco K."/>
            <person name="Daza R."/>
            <person name="De Haan G."/>
            <person name="DeGray S."/>
            <person name="DeMaso C."/>
            <person name="Dhargay N."/>
            <person name="Dooley K."/>
            <person name="Dooley E."/>
            <person name="Doricent M."/>
            <person name="Dorje P."/>
            <person name="Dorjee K."/>
            <person name="Dupes A."/>
            <person name="Elong R."/>
            <person name="Falk J."/>
            <person name="Farina A."/>
            <person name="Faro S."/>
            <person name="Ferguson D."/>
            <person name="Fisher S."/>
            <person name="Foley C.D."/>
            <person name="Franke A."/>
            <person name="Friedrich D."/>
            <person name="Gadbois L."/>
            <person name="Gearin G."/>
            <person name="Gearin C.R."/>
            <person name="Giannoukos G."/>
            <person name="Goode T."/>
            <person name="Graham J."/>
            <person name="Grandbois E."/>
            <person name="Grewal S."/>
            <person name="Gyaltsen K."/>
            <person name="Hafez N."/>
            <person name="Hagos B."/>
            <person name="Hall J."/>
            <person name="Henson C."/>
            <person name="Hollinger A."/>
            <person name="Honan T."/>
            <person name="Huard M.D."/>
            <person name="Hughes L."/>
            <person name="Hurhula B."/>
            <person name="Husby M.E."/>
            <person name="Kamat A."/>
            <person name="Kanga B."/>
            <person name="Kashin S."/>
            <person name="Khazanovich D."/>
            <person name="Kisner P."/>
            <person name="Lance K."/>
            <person name="Lara M."/>
            <person name="Lee W."/>
            <person name="Lennon N."/>
            <person name="Letendre F."/>
            <person name="LeVine R."/>
            <person name="Lipovsky A."/>
            <person name="Liu X."/>
            <person name="Liu J."/>
            <person name="Liu S."/>
            <person name="Lokyitsang T."/>
            <person name="Lokyitsang Y."/>
            <person name="Lubonja R."/>
            <person name="Lui A."/>
            <person name="MacDonald P."/>
            <person name="Magnisalis V."/>
            <person name="Maru K."/>
            <person name="Matthews C."/>
            <person name="McCusker W."/>
            <person name="McDonough S."/>
            <person name="Mehta T."/>
            <person name="Meldrim J."/>
            <person name="Meneus L."/>
            <person name="Mihai O."/>
            <person name="Mihalev A."/>
            <person name="Mihova T."/>
            <person name="Mittelman R."/>
            <person name="Mlenga V."/>
            <person name="Montmayeur A."/>
            <person name="Mulrain L."/>
            <person name="Navidi A."/>
            <person name="Naylor J."/>
            <person name="Negash T."/>
            <person name="Nguyen T."/>
            <person name="Nguyen N."/>
            <person name="Nicol R."/>
            <person name="Norbu C."/>
            <person name="Norbu N."/>
            <person name="Novod N."/>
            <person name="O'Neill B."/>
            <person name="Osman S."/>
            <person name="Markiewicz E."/>
            <person name="Oyono O.L."/>
            <person name="Patti C."/>
            <person name="Phunkhang P."/>
            <person name="Pierre F."/>
            <person name="Priest M."/>
            <person name="Raghuraman S."/>
            <person name="Rege F."/>
            <person name="Reyes R."/>
            <person name="Rise C."/>
            <person name="Rogov P."/>
            <person name="Ross K."/>
            <person name="Ryan E."/>
            <person name="Settipalli S."/>
            <person name="Shea T."/>
            <person name="Sherpa N."/>
            <person name="Shi L."/>
            <person name="Shih D."/>
            <person name="Sparrow T."/>
            <person name="Spaulding J."/>
            <person name="Stalker J."/>
            <person name="Stange-Thomann N."/>
            <person name="Stavropoulos S."/>
            <person name="Stone C."/>
            <person name="Strader C."/>
            <person name="Tesfaye S."/>
            <person name="Thomson T."/>
            <person name="Thoulutsang Y."/>
            <person name="Thoulutsang D."/>
            <person name="Topham K."/>
            <person name="Topping I."/>
            <person name="Tsamla T."/>
            <person name="Vassiliev H."/>
            <person name="Vo A."/>
            <person name="Wangchuk T."/>
            <person name="Wangdi T."/>
            <person name="Weiand M."/>
            <person name="Wilkinson J."/>
            <person name="Wilson A."/>
            <person name="Yadav S."/>
            <person name="Young G."/>
            <person name="Yu Q."/>
            <person name="Zembek L."/>
            <person name="Zhong D."/>
            <person name="Zimmer A."/>
            <person name="Zwirko Z."/>
            <person name="Jaffe D.B."/>
            <person name="Alvarez P."/>
            <person name="Brockman W."/>
            <person name="Butler J."/>
            <person name="Chin C."/>
            <person name="Gnerre S."/>
            <person name="Grabherr M."/>
            <person name="Kleber M."/>
            <person name="Mauceli E."/>
            <person name="MacCallum I."/>
        </authorList>
    </citation>
    <scope>NUCLEOTIDE SEQUENCE [LARGE SCALE GENOMIC DNA]</scope>
    <source>
        <strain evidence="5">Tucson 15081-1352.22</strain>
    </source>
</reference>
<dbReference type="OMA" id="KRNTCVP"/>
<dbReference type="SMART" id="SM00248">
    <property type="entry name" value="ANK"/>
    <property type="match status" value="4"/>
</dbReference>
<dbReference type="eggNOG" id="ENOG502T97E">
    <property type="taxonomic scope" value="Eukaryota"/>
</dbReference>
<dbReference type="GO" id="GO:0048471">
    <property type="term" value="C:perinuclear region of cytoplasm"/>
    <property type="evidence" value="ECO:0007669"/>
    <property type="project" value="EnsemblMetazoa"/>
</dbReference>
<dbReference type="InParanoid" id="B4KIK6"/>
<dbReference type="InterPro" id="IPR002110">
    <property type="entry name" value="Ankyrin_rpt"/>
</dbReference>
<dbReference type="GO" id="GO:0001216">
    <property type="term" value="F:DNA-binding transcription activator activity"/>
    <property type="evidence" value="ECO:0007669"/>
    <property type="project" value="EnsemblMetazoa"/>
</dbReference>
<feature type="compositionally biased region" description="Basic and acidic residues" evidence="3">
    <location>
        <begin position="141"/>
        <end position="162"/>
    </location>
</feature>
<dbReference type="PANTHER" id="PTHR46680">
    <property type="entry name" value="NF-KAPPA-B INHIBITOR ALPHA"/>
    <property type="match status" value="1"/>
</dbReference>
<dbReference type="PhylomeDB" id="B4KIK6"/>
<dbReference type="FunCoup" id="B4KIK6">
    <property type="interactions" value="130"/>
</dbReference>
<dbReference type="Proteomes" id="UP000009192">
    <property type="component" value="Unassembled WGS sequence"/>
</dbReference>
<dbReference type="InterPro" id="IPR051070">
    <property type="entry name" value="NF-kappa-B_inhibitor"/>
</dbReference>
<dbReference type="EMBL" id="CH933807">
    <property type="protein sequence ID" value="EDW11349.1"/>
    <property type="molecule type" value="Genomic_DNA"/>
</dbReference>